<keyword evidence="3" id="KW-1185">Reference proteome</keyword>
<dbReference type="EMBL" id="GL732592">
    <property type="protein sequence ID" value="EFX73261.1"/>
    <property type="molecule type" value="Genomic_DNA"/>
</dbReference>
<feature type="signal peptide" evidence="1">
    <location>
        <begin position="1"/>
        <end position="21"/>
    </location>
</feature>
<organism evidence="2 3">
    <name type="scientific">Daphnia pulex</name>
    <name type="common">Water flea</name>
    <dbReference type="NCBI Taxonomy" id="6669"/>
    <lineage>
        <taxon>Eukaryota</taxon>
        <taxon>Metazoa</taxon>
        <taxon>Ecdysozoa</taxon>
        <taxon>Arthropoda</taxon>
        <taxon>Crustacea</taxon>
        <taxon>Branchiopoda</taxon>
        <taxon>Diplostraca</taxon>
        <taxon>Cladocera</taxon>
        <taxon>Anomopoda</taxon>
        <taxon>Daphniidae</taxon>
        <taxon>Daphnia</taxon>
    </lineage>
</organism>
<accession>E9H516</accession>
<proteinExistence type="predicted"/>
<dbReference type="HOGENOM" id="CLU_2266417_0_0_1"/>
<dbReference type="AlphaFoldDB" id="E9H516"/>
<reference evidence="2 3" key="1">
    <citation type="journal article" date="2011" name="Science">
        <title>The ecoresponsive genome of Daphnia pulex.</title>
        <authorList>
            <person name="Colbourne J.K."/>
            <person name="Pfrender M.E."/>
            <person name="Gilbert D."/>
            <person name="Thomas W.K."/>
            <person name="Tucker A."/>
            <person name="Oakley T.H."/>
            <person name="Tokishita S."/>
            <person name="Aerts A."/>
            <person name="Arnold G.J."/>
            <person name="Basu M.K."/>
            <person name="Bauer D.J."/>
            <person name="Caceres C.E."/>
            <person name="Carmel L."/>
            <person name="Casola C."/>
            <person name="Choi J.H."/>
            <person name="Detter J.C."/>
            <person name="Dong Q."/>
            <person name="Dusheyko S."/>
            <person name="Eads B.D."/>
            <person name="Frohlich T."/>
            <person name="Geiler-Samerotte K.A."/>
            <person name="Gerlach D."/>
            <person name="Hatcher P."/>
            <person name="Jogdeo S."/>
            <person name="Krijgsveld J."/>
            <person name="Kriventseva E.V."/>
            <person name="Kultz D."/>
            <person name="Laforsch C."/>
            <person name="Lindquist E."/>
            <person name="Lopez J."/>
            <person name="Manak J.R."/>
            <person name="Muller J."/>
            <person name="Pangilinan J."/>
            <person name="Patwardhan R.P."/>
            <person name="Pitluck S."/>
            <person name="Pritham E.J."/>
            <person name="Rechtsteiner A."/>
            <person name="Rho M."/>
            <person name="Rogozin I.B."/>
            <person name="Sakarya O."/>
            <person name="Salamov A."/>
            <person name="Schaack S."/>
            <person name="Shapiro H."/>
            <person name="Shiga Y."/>
            <person name="Skalitzky C."/>
            <person name="Smith Z."/>
            <person name="Souvorov A."/>
            <person name="Sung W."/>
            <person name="Tang Z."/>
            <person name="Tsuchiya D."/>
            <person name="Tu H."/>
            <person name="Vos H."/>
            <person name="Wang M."/>
            <person name="Wolf Y.I."/>
            <person name="Yamagata H."/>
            <person name="Yamada T."/>
            <person name="Ye Y."/>
            <person name="Shaw J.R."/>
            <person name="Andrews J."/>
            <person name="Crease T.J."/>
            <person name="Tang H."/>
            <person name="Lucas S.M."/>
            <person name="Robertson H.M."/>
            <person name="Bork P."/>
            <person name="Koonin E.V."/>
            <person name="Zdobnov E.M."/>
            <person name="Grigoriev I.V."/>
            <person name="Lynch M."/>
            <person name="Boore J.L."/>
        </authorList>
    </citation>
    <scope>NUCLEOTIDE SEQUENCE [LARGE SCALE GENOMIC DNA]</scope>
</reference>
<dbReference type="Proteomes" id="UP000000305">
    <property type="component" value="Unassembled WGS sequence"/>
</dbReference>
<evidence type="ECO:0000256" key="1">
    <source>
        <dbReference type="SAM" id="SignalP"/>
    </source>
</evidence>
<name>E9H516_DAPPU</name>
<feature type="chain" id="PRO_5003240840" evidence="1">
    <location>
        <begin position="22"/>
        <end position="103"/>
    </location>
</feature>
<sequence>MKTFVTAVILLAMLSICSVTGDGIYPPVGYYPGASGASQLYQFRLQPISGLPSYLYLPSASAYHGNAGYYHGPAAARREYHQRPRSIMSRFHPKQYFKFFKNL</sequence>
<protein>
    <submittedName>
        <fullName evidence="2">Uncharacterized protein</fullName>
    </submittedName>
</protein>
<keyword evidence="1" id="KW-0732">Signal</keyword>
<gene>
    <name evidence="2" type="ORF">DAPPUDRAFT_307943</name>
</gene>
<evidence type="ECO:0000313" key="3">
    <source>
        <dbReference type="Proteomes" id="UP000000305"/>
    </source>
</evidence>
<dbReference type="KEGG" id="dpx:DAPPUDRAFT_307943"/>
<dbReference type="InParanoid" id="E9H516"/>
<evidence type="ECO:0000313" key="2">
    <source>
        <dbReference type="EMBL" id="EFX73261.1"/>
    </source>
</evidence>